<sequence>MDLPAWPHFNVFTCKLLYKTKDKLLDEKDKHLLTMGKQILLFVLWSMMGTLTSAVSVCGNAPLDPRIVGGKDVLPGSWPWYASIQQDGVHMCGGSLISRHWVLSAAHCFSSPNEWNVTLGLESLQEFNPTTESRTVAEVMIHPDYDIITNDNDIALVRLSSPVNFTDYIQPICLAANDSEFHSGDRMWAVCWGDAGGEWNTSTPHSNLTDPQLLQEVSLLVVGNRECECLYGNGSITDNMLCAGVLDGGQASCQGDSGGAMVVNQNSSWMQSGIGSFGARCAEMNLPVVYTRVSQYQSWINSQTSTDPPGFVEFTPTMDDNDSFFICPDPPTTTVQMTTFDVGSIFGHGQSLFGSLYTVTALFFLLFLTM</sequence>
<dbReference type="PROSITE" id="PS00134">
    <property type="entry name" value="TRYPSIN_HIS"/>
    <property type="match status" value="1"/>
</dbReference>
<comment type="caution">
    <text evidence="9">The sequence shown here is derived from an EMBL/GenBank/DDBJ whole genome shotgun (WGS) entry which is preliminary data.</text>
</comment>
<dbReference type="Pfam" id="PF00089">
    <property type="entry name" value="Trypsin"/>
    <property type="match status" value="1"/>
</dbReference>
<evidence type="ECO:0000259" key="8">
    <source>
        <dbReference type="PROSITE" id="PS50240"/>
    </source>
</evidence>
<evidence type="ECO:0000256" key="2">
    <source>
        <dbReference type="ARBA" id="ARBA00022729"/>
    </source>
</evidence>
<dbReference type="PANTHER" id="PTHR24252">
    <property type="entry name" value="ACROSIN-RELATED"/>
    <property type="match status" value="1"/>
</dbReference>
<dbReference type="InterPro" id="IPR009003">
    <property type="entry name" value="Peptidase_S1_PA"/>
</dbReference>
<dbReference type="SUPFAM" id="SSF50494">
    <property type="entry name" value="Trypsin-like serine proteases"/>
    <property type="match status" value="1"/>
</dbReference>
<protein>
    <recommendedName>
        <fullName evidence="8">Peptidase S1 domain-containing protein</fullName>
    </recommendedName>
</protein>
<keyword evidence="10" id="KW-1185">Reference proteome</keyword>
<organism evidence="9 10">
    <name type="scientific">Umbra pygmaea</name>
    <name type="common">Eastern mudminnow</name>
    <dbReference type="NCBI Taxonomy" id="75934"/>
    <lineage>
        <taxon>Eukaryota</taxon>
        <taxon>Metazoa</taxon>
        <taxon>Chordata</taxon>
        <taxon>Craniata</taxon>
        <taxon>Vertebrata</taxon>
        <taxon>Euteleostomi</taxon>
        <taxon>Actinopterygii</taxon>
        <taxon>Neopterygii</taxon>
        <taxon>Teleostei</taxon>
        <taxon>Protacanthopterygii</taxon>
        <taxon>Esociformes</taxon>
        <taxon>Umbridae</taxon>
        <taxon>Umbra</taxon>
    </lineage>
</organism>
<proteinExistence type="predicted"/>
<dbReference type="CDD" id="cd00190">
    <property type="entry name" value="Tryp_SPc"/>
    <property type="match status" value="1"/>
</dbReference>
<dbReference type="AlphaFoldDB" id="A0ABD0X4E9"/>
<keyword evidence="7" id="KW-0472">Membrane</keyword>
<feature type="domain" description="Peptidase S1" evidence="8">
    <location>
        <begin position="67"/>
        <end position="305"/>
    </location>
</feature>
<accession>A0ABD0X4E9</accession>
<name>A0ABD0X4E9_UMBPY</name>
<evidence type="ECO:0000313" key="9">
    <source>
        <dbReference type="EMBL" id="KAL0972662.1"/>
    </source>
</evidence>
<dbReference type="InterPro" id="IPR001254">
    <property type="entry name" value="Trypsin_dom"/>
</dbReference>
<gene>
    <name evidence="9" type="ORF">UPYG_G00192560</name>
</gene>
<dbReference type="InterPro" id="IPR001314">
    <property type="entry name" value="Peptidase_S1A"/>
</dbReference>
<dbReference type="InterPro" id="IPR033116">
    <property type="entry name" value="TRYPSIN_SER"/>
</dbReference>
<dbReference type="GO" id="GO:0008236">
    <property type="term" value="F:serine-type peptidase activity"/>
    <property type="evidence" value="ECO:0007669"/>
    <property type="project" value="UniProtKB-KW"/>
</dbReference>
<dbReference type="PROSITE" id="PS50240">
    <property type="entry name" value="TRYPSIN_DOM"/>
    <property type="match status" value="1"/>
</dbReference>
<keyword evidence="5" id="KW-1015">Disulfide bond</keyword>
<dbReference type="PRINTS" id="PR00722">
    <property type="entry name" value="CHYMOTRYPSIN"/>
</dbReference>
<evidence type="ECO:0000256" key="6">
    <source>
        <dbReference type="RuleBase" id="RU363034"/>
    </source>
</evidence>
<evidence type="ECO:0000256" key="4">
    <source>
        <dbReference type="ARBA" id="ARBA00022825"/>
    </source>
</evidence>
<dbReference type="PROSITE" id="PS00135">
    <property type="entry name" value="TRYPSIN_SER"/>
    <property type="match status" value="1"/>
</dbReference>
<evidence type="ECO:0000256" key="7">
    <source>
        <dbReference type="SAM" id="Phobius"/>
    </source>
</evidence>
<keyword evidence="7" id="KW-0812">Transmembrane</keyword>
<dbReference type="PANTHER" id="PTHR24252:SF7">
    <property type="entry name" value="HYALIN"/>
    <property type="match status" value="1"/>
</dbReference>
<keyword evidence="2" id="KW-0732">Signal</keyword>
<evidence type="ECO:0000256" key="1">
    <source>
        <dbReference type="ARBA" id="ARBA00022670"/>
    </source>
</evidence>
<keyword evidence="7" id="KW-1133">Transmembrane helix</keyword>
<dbReference type="Proteomes" id="UP001557470">
    <property type="component" value="Unassembled WGS sequence"/>
</dbReference>
<dbReference type="InterPro" id="IPR043504">
    <property type="entry name" value="Peptidase_S1_PA_chymotrypsin"/>
</dbReference>
<reference evidence="9 10" key="1">
    <citation type="submission" date="2024-06" db="EMBL/GenBank/DDBJ databases">
        <authorList>
            <person name="Pan Q."/>
            <person name="Wen M."/>
            <person name="Jouanno E."/>
            <person name="Zahm M."/>
            <person name="Klopp C."/>
            <person name="Cabau C."/>
            <person name="Louis A."/>
            <person name="Berthelot C."/>
            <person name="Parey E."/>
            <person name="Roest Crollius H."/>
            <person name="Montfort J."/>
            <person name="Robinson-Rechavi M."/>
            <person name="Bouchez O."/>
            <person name="Lampietro C."/>
            <person name="Lopez Roques C."/>
            <person name="Donnadieu C."/>
            <person name="Postlethwait J."/>
            <person name="Bobe J."/>
            <person name="Verreycken H."/>
            <person name="Guiguen Y."/>
        </authorList>
    </citation>
    <scope>NUCLEOTIDE SEQUENCE [LARGE SCALE GENOMIC DNA]</scope>
    <source>
        <strain evidence="9">Up_M1</strain>
        <tissue evidence="9">Testis</tissue>
    </source>
</reference>
<dbReference type="GO" id="GO:0006508">
    <property type="term" value="P:proteolysis"/>
    <property type="evidence" value="ECO:0007669"/>
    <property type="project" value="UniProtKB-KW"/>
</dbReference>
<dbReference type="InterPro" id="IPR018114">
    <property type="entry name" value="TRYPSIN_HIS"/>
</dbReference>
<keyword evidence="4 6" id="KW-0720">Serine protease</keyword>
<evidence type="ECO:0000256" key="5">
    <source>
        <dbReference type="ARBA" id="ARBA00023157"/>
    </source>
</evidence>
<dbReference type="SMART" id="SM00020">
    <property type="entry name" value="Tryp_SPc"/>
    <property type="match status" value="1"/>
</dbReference>
<evidence type="ECO:0000256" key="3">
    <source>
        <dbReference type="ARBA" id="ARBA00022801"/>
    </source>
</evidence>
<feature type="transmembrane region" description="Helical" evidence="7">
    <location>
        <begin position="352"/>
        <end position="369"/>
    </location>
</feature>
<dbReference type="FunFam" id="2.40.10.10:FF:000024">
    <property type="entry name" value="Serine protease 53"/>
    <property type="match status" value="1"/>
</dbReference>
<evidence type="ECO:0000313" key="10">
    <source>
        <dbReference type="Proteomes" id="UP001557470"/>
    </source>
</evidence>
<keyword evidence="3 6" id="KW-0378">Hydrolase</keyword>
<keyword evidence="1 6" id="KW-0645">Protease</keyword>
<dbReference type="Gene3D" id="2.40.10.10">
    <property type="entry name" value="Trypsin-like serine proteases"/>
    <property type="match status" value="1"/>
</dbReference>
<dbReference type="EMBL" id="JAGEUA010000006">
    <property type="protein sequence ID" value="KAL0972662.1"/>
    <property type="molecule type" value="Genomic_DNA"/>
</dbReference>